<proteinExistence type="predicted"/>
<evidence type="ECO:0000313" key="1">
    <source>
        <dbReference type="EMBL" id="TKS83056.1"/>
    </source>
</evidence>
<accession>A0A4U5V5K6</accession>
<protein>
    <submittedName>
        <fullName evidence="1">Uncharacterized protein</fullName>
    </submittedName>
</protein>
<organism evidence="1 2">
    <name type="scientific">Collichthys lucidus</name>
    <name type="common">Big head croaker</name>
    <name type="synonym">Sciaena lucida</name>
    <dbReference type="NCBI Taxonomy" id="240159"/>
    <lineage>
        <taxon>Eukaryota</taxon>
        <taxon>Metazoa</taxon>
        <taxon>Chordata</taxon>
        <taxon>Craniata</taxon>
        <taxon>Vertebrata</taxon>
        <taxon>Euteleostomi</taxon>
        <taxon>Actinopterygii</taxon>
        <taxon>Neopterygii</taxon>
        <taxon>Teleostei</taxon>
        <taxon>Neoteleostei</taxon>
        <taxon>Acanthomorphata</taxon>
        <taxon>Eupercaria</taxon>
        <taxon>Sciaenidae</taxon>
        <taxon>Collichthys</taxon>
    </lineage>
</organism>
<dbReference type="AlphaFoldDB" id="A0A4U5V5K6"/>
<keyword evidence="2" id="KW-1185">Reference proteome</keyword>
<dbReference type="Proteomes" id="UP000298787">
    <property type="component" value="Chromosome 15"/>
</dbReference>
<evidence type="ECO:0000313" key="2">
    <source>
        <dbReference type="Proteomes" id="UP000298787"/>
    </source>
</evidence>
<sequence>MTKRLCRGLLDSRASRKAFRLRLSRASGIDAAEKFSASVTGSAGEHQCLGSSVGSRRLAGSRCQTIGNKRQCKQTFTVDMTWANSMLLVLKSDVHTSIYLEVTSADMLYVSVVYVEKKAFGSNCRFTDSLGNRACSIMSVSTKLHQRQDAPVKLSLTSLGLLNPSGMIPSRTTRAKNVSECFNEMVLWIPTGKFFHHFSSNPGRIFLHVCEESCEHTDTVTGCEMHIEGMQSLQAVTLQPHTTVNWWEMCIVKCQGVVVLVVGGCYLQQEAFDVSSLRPQPQSPFTHQRVENSSGDPFSFRRYCSDYFQTLGFTCTQHLWSYTVARSGLYPARKRRAQ</sequence>
<reference evidence="1 2" key="1">
    <citation type="submission" date="2019-01" db="EMBL/GenBank/DDBJ databases">
        <title>Genome Assembly of Collichthys lucidus.</title>
        <authorList>
            <person name="Cai M."/>
            <person name="Xiao S."/>
        </authorList>
    </citation>
    <scope>NUCLEOTIDE SEQUENCE [LARGE SCALE GENOMIC DNA]</scope>
    <source>
        <strain evidence="1">JT15FE1705JMU</strain>
        <tissue evidence="1">Muscle</tissue>
    </source>
</reference>
<name>A0A4U5V5K6_COLLU</name>
<gene>
    <name evidence="1" type="ORF">D9C73_017166</name>
</gene>
<dbReference type="EMBL" id="CM014092">
    <property type="protein sequence ID" value="TKS83056.1"/>
    <property type="molecule type" value="Genomic_DNA"/>
</dbReference>